<dbReference type="PANTHER" id="PTHR43394:SF27">
    <property type="entry name" value="ATP-DEPENDENT TRANSLOCASE ABCB1-LIKE"/>
    <property type="match status" value="1"/>
</dbReference>
<keyword evidence="8" id="KW-1278">Translocase</keyword>
<evidence type="ECO:0000256" key="11">
    <source>
        <dbReference type="ARBA" id="ARBA00023180"/>
    </source>
</evidence>
<dbReference type="GO" id="GO:0015421">
    <property type="term" value="F:ABC-type oligopeptide transporter activity"/>
    <property type="evidence" value="ECO:0007669"/>
    <property type="project" value="TreeGrafter"/>
</dbReference>
<dbReference type="InterPro" id="IPR003439">
    <property type="entry name" value="ABC_transporter-like_ATP-bd"/>
</dbReference>
<feature type="transmembrane region" description="Helical" evidence="13">
    <location>
        <begin position="47"/>
        <end position="72"/>
    </location>
</feature>
<feature type="transmembrane region" description="Helical" evidence="13">
    <location>
        <begin position="940"/>
        <end position="958"/>
    </location>
</feature>
<dbReference type="FunFam" id="1.20.1560.10:FF:000009">
    <property type="entry name" value="ABC transporter B family member 1"/>
    <property type="match status" value="1"/>
</dbReference>
<evidence type="ECO:0000256" key="4">
    <source>
        <dbReference type="ARBA" id="ARBA00022692"/>
    </source>
</evidence>
<dbReference type="FunFam" id="3.40.50.300:FF:000205">
    <property type="entry name" value="ABC transporter B family member 4"/>
    <property type="match status" value="1"/>
</dbReference>
<evidence type="ECO:0000256" key="12">
    <source>
        <dbReference type="SAM" id="MobiDB-lite"/>
    </source>
</evidence>
<dbReference type="GO" id="GO:0005524">
    <property type="term" value="F:ATP binding"/>
    <property type="evidence" value="ECO:0007669"/>
    <property type="project" value="UniProtKB-KW"/>
</dbReference>
<keyword evidence="7" id="KW-0067">ATP-binding</keyword>
<evidence type="ECO:0000256" key="5">
    <source>
        <dbReference type="ARBA" id="ARBA00022737"/>
    </source>
</evidence>
<proteinExistence type="inferred from homology"/>
<evidence type="ECO:0000259" key="14">
    <source>
        <dbReference type="PROSITE" id="PS50893"/>
    </source>
</evidence>
<keyword evidence="16" id="KW-1185">Reference proteome</keyword>
<keyword evidence="6" id="KW-0547">Nucleotide-binding</keyword>
<evidence type="ECO:0000313" key="17">
    <source>
        <dbReference type="RefSeq" id="XP_036359234.1"/>
    </source>
</evidence>
<dbReference type="CDD" id="cd18578">
    <property type="entry name" value="ABC_6TM_Pgp_ABCB1_D2_like"/>
    <property type="match status" value="1"/>
</dbReference>
<dbReference type="PANTHER" id="PTHR43394">
    <property type="entry name" value="ATP-DEPENDENT PERMEASE MDL1, MITOCHONDRIAL"/>
    <property type="match status" value="1"/>
</dbReference>
<dbReference type="KEGG" id="osn:115218646"/>
<dbReference type="RefSeq" id="XP_036359234.1">
    <property type="nucleotide sequence ID" value="XM_036503341.1"/>
</dbReference>
<feature type="transmembrane region" description="Helical" evidence="13">
    <location>
        <begin position="285"/>
        <end position="308"/>
    </location>
</feature>
<sequence>MAGNSKNPFAEDMKEAEDKSGETENETKKPDKVSIFQLFRFATKLDIFIMIVATIMSVAHGMVLVVFVIVFVDMAKKLSDSHSVVERICDFNDTVPDEVVLDEISDNCYQFVALAGSVFIASFGNALWRITSERQMLCMRTNIMRSILRQDLSWFDKYTPGMLISYQAESITTISRGLGSSFSTLVQTASGSIGAIIVGFCYQWKVTLVLLSVIPLVSLTTLAINKAVKHSAHKENLAYEEAGGMTEEIISSIKTVVAFGGEKKETLRYESLLDTARKAGVMKGVVTGAATGMFWCIIYCFFALGFWYSDKLVRDDDADMNDVLIAVFSAVLGSFTLGTAAPAFQSLSLAQAAAPPIFKILDEEPSIDNLSTSGLQANDVEGEIIFKNVSFRYPSRPDILILSDVNFTAKSGQTIALVGASGCGKSTVIQLLQRFYDTLDGMILIGGKSIKEYNVESLRKLFGVVNQEAVLFGTSIKENIRNGDEKATDDDIIAAAKEANAHNFISQLPEKYNTLVGERGTQLSGGQKQRIAIARALVRKPLFLLLDEATSALDTESERIVQRALDEARSGRTTLVAAHRLSTIQSADMILAFKGGVIVERGTHEELMKQDGIYSSLVMAQRLSTEEDEKTEKDSASKHPLVKAKSLSLDDDGETEDEASLEEEKNLPEVGTMSILKMNKPEWHYILIGVIASSILGAILPAYGLLLGEVIHHIGGDKDEIHKFCLLFALAGVMSFILYLIQYSMFGISGEMLTMRIRSRLFKSILHQEMSWFDDKNNSTGHLCTRLTVDSSRVKGASGVKLGLSVQILGHMLTAVICCFIYEWRLALLVFAFVPVMVFASALEQKMFTNSLSQKSELLEEAINLSSEVFHNIKTVLSLSLEKMFYERCLIQLYANSEENMKSTYKTGVTFAMSQSIIYLYYACNFYVGSVLISKCHMNYVEVFKILCVIIIVMIIIGQQASLIPDVTEVSVSAARIMNLLDQLPAIDMYLEKGDKPDSFKTNIQFKGVEFRYPSRPNINVLQGLNLDVNQGETIGLVGESGCGKSTCMQLIEKFYKPETGSVLLDGKDLNDLNTSWLRQQLAIVSQEPVLFSCSIQENIAYGDLSRMVTFDEIVNAAQQANIHSFIDSLPEGYATKAGGKGSQLSGGQKQRIAIARALVRNPKILLLDEATSALDTESEKVVQEALNKARKGRTCLVVAHRLSTIKDSDKIAVIVEGKVHEIGTHTELEQNKGVYYNLLTNQNL</sequence>
<dbReference type="Gene3D" id="1.20.1560.10">
    <property type="entry name" value="ABC transporter type 1, transmembrane domain"/>
    <property type="match status" value="1"/>
</dbReference>
<evidence type="ECO:0000259" key="15">
    <source>
        <dbReference type="PROSITE" id="PS50929"/>
    </source>
</evidence>
<feature type="transmembrane region" description="Helical" evidence="13">
    <location>
        <begin position="726"/>
        <end position="748"/>
    </location>
</feature>
<keyword evidence="11" id="KW-0325">Glycoprotein</keyword>
<evidence type="ECO:0000256" key="9">
    <source>
        <dbReference type="ARBA" id="ARBA00022989"/>
    </source>
</evidence>
<dbReference type="SUPFAM" id="SSF52540">
    <property type="entry name" value="P-loop containing nucleoside triphosphate hydrolases"/>
    <property type="match status" value="2"/>
</dbReference>
<evidence type="ECO:0000256" key="2">
    <source>
        <dbReference type="ARBA" id="ARBA00007577"/>
    </source>
</evidence>
<protein>
    <submittedName>
        <fullName evidence="17">Multidrug resistance protein 2-like</fullName>
    </submittedName>
</protein>
<name>A0A7E6EV48_9MOLL</name>
<evidence type="ECO:0000256" key="10">
    <source>
        <dbReference type="ARBA" id="ARBA00023136"/>
    </source>
</evidence>
<evidence type="ECO:0000256" key="13">
    <source>
        <dbReference type="SAM" id="Phobius"/>
    </source>
</evidence>
<dbReference type="InterPro" id="IPR011527">
    <property type="entry name" value="ABC1_TM_dom"/>
</dbReference>
<evidence type="ECO:0000256" key="1">
    <source>
        <dbReference type="ARBA" id="ARBA00004141"/>
    </source>
</evidence>
<dbReference type="Pfam" id="PF00005">
    <property type="entry name" value="ABC_tran"/>
    <property type="match status" value="2"/>
</dbReference>
<dbReference type="Gene3D" id="3.40.50.300">
    <property type="entry name" value="P-loop containing nucleotide triphosphate hydrolases"/>
    <property type="match status" value="2"/>
</dbReference>
<feature type="transmembrane region" description="Helical" evidence="13">
    <location>
        <begin position="206"/>
        <end position="224"/>
    </location>
</feature>
<dbReference type="Proteomes" id="UP000515154">
    <property type="component" value="Linkage group LG1"/>
</dbReference>
<evidence type="ECO:0000256" key="7">
    <source>
        <dbReference type="ARBA" id="ARBA00022840"/>
    </source>
</evidence>
<gene>
    <name evidence="17" type="primary">LOC115218646</name>
</gene>
<dbReference type="InterPro" id="IPR036640">
    <property type="entry name" value="ABC1_TM_sf"/>
</dbReference>
<dbReference type="PROSITE" id="PS50893">
    <property type="entry name" value="ABC_TRANSPORTER_2"/>
    <property type="match status" value="2"/>
</dbReference>
<keyword evidence="3" id="KW-0813">Transport</keyword>
<feature type="transmembrane region" description="Helical" evidence="13">
    <location>
        <begin position="323"/>
        <end position="344"/>
    </location>
</feature>
<reference evidence="17" key="1">
    <citation type="submission" date="2025-08" db="UniProtKB">
        <authorList>
            <consortium name="RefSeq"/>
        </authorList>
    </citation>
    <scope>IDENTIFICATION</scope>
</reference>
<dbReference type="InterPro" id="IPR039421">
    <property type="entry name" value="Type_1_exporter"/>
</dbReference>
<comment type="subcellular location">
    <subcellularLocation>
        <location evidence="1">Membrane</location>
        <topology evidence="1">Multi-pass membrane protein</topology>
    </subcellularLocation>
</comment>
<keyword evidence="10 13" id="KW-0472">Membrane</keyword>
<dbReference type="PROSITE" id="PS00211">
    <property type="entry name" value="ABC_TRANSPORTER_1"/>
    <property type="match status" value="2"/>
</dbReference>
<dbReference type="AlphaFoldDB" id="A0A7E6EV48"/>
<dbReference type="Pfam" id="PF00664">
    <property type="entry name" value="ABC_membrane"/>
    <property type="match status" value="2"/>
</dbReference>
<dbReference type="GO" id="GO:0016887">
    <property type="term" value="F:ATP hydrolysis activity"/>
    <property type="evidence" value="ECO:0007669"/>
    <property type="project" value="InterPro"/>
</dbReference>
<feature type="domain" description="ABC transmembrane type-1" evidence="15">
    <location>
        <begin position="111"/>
        <end position="349"/>
    </location>
</feature>
<comment type="similarity">
    <text evidence="2">Belongs to the ABC transporter superfamily. ABCB family. Multidrug resistance exporter (TC 3.A.1.201) subfamily.</text>
</comment>
<dbReference type="PROSITE" id="PS50929">
    <property type="entry name" value="ABC_TM1F"/>
    <property type="match status" value="2"/>
</dbReference>
<dbReference type="InterPro" id="IPR027417">
    <property type="entry name" value="P-loop_NTPase"/>
</dbReference>
<feature type="transmembrane region" description="Helical" evidence="13">
    <location>
        <begin position="683"/>
        <end position="706"/>
    </location>
</feature>
<feature type="region of interest" description="Disordered" evidence="12">
    <location>
        <begin position="1"/>
        <end position="27"/>
    </location>
</feature>
<organism evidence="16 17">
    <name type="scientific">Octopus sinensis</name>
    <name type="common">East Asian common octopus</name>
    <dbReference type="NCBI Taxonomy" id="2607531"/>
    <lineage>
        <taxon>Eukaryota</taxon>
        <taxon>Metazoa</taxon>
        <taxon>Spiralia</taxon>
        <taxon>Lophotrochozoa</taxon>
        <taxon>Mollusca</taxon>
        <taxon>Cephalopoda</taxon>
        <taxon>Coleoidea</taxon>
        <taxon>Octopodiformes</taxon>
        <taxon>Octopoda</taxon>
        <taxon>Incirrata</taxon>
        <taxon>Octopodidae</taxon>
        <taxon>Octopus</taxon>
    </lineage>
</organism>
<dbReference type="InterPro" id="IPR017871">
    <property type="entry name" value="ABC_transporter-like_CS"/>
</dbReference>
<dbReference type="CDD" id="cd03249">
    <property type="entry name" value="ABC_MTABC3_MDL1_MDL2"/>
    <property type="match status" value="2"/>
</dbReference>
<keyword evidence="4 13" id="KW-0812">Transmembrane</keyword>
<dbReference type="GO" id="GO:0090374">
    <property type="term" value="P:oligopeptide export from mitochondrion"/>
    <property type="evidence" value="ECO:0007669"/>
    <property type="project" value="TreeGrafter"/>
</dbReference>
<feature type="transmembrane region" description="Helical" evidence="13">
    <location>
        <begin position="909"/>
        <end position="928"/>
    </location>
</feature>
<keyword evidence="5" id="KW-0677">Repeat</keyword>
<feature type="domain" description="ABC transmembrane type-1" evidence="15">
    <location>
        <begin position="687"/>
        <end position="969"/>
    </location>
</feature>
<keyword evidence="9 13" id="KW-1133">Transmembrane helix</keyword>
<dbReference type="InterPro" id="IPR003593">
    <property type="entry name" value="AAA+_ATPase"/>
</dbReference>
<feature type="transmembrane region" description="Helical" evidence="13">
    <location>
        <begin position="826"/>
        <end position="843"/>
    </location>
</feature>
<evidence type="ECO:0000313" key="16">
    <source>
        <dbReference type="Proteomes" id="UP000515154"/>
    </source>
</evidence>
<feature type="domain" description="ABC transporter" evidence="14">
    <location>
        <begin position="1004"/>
        <end position="1242"/>
    </location>
</feature>
<dbReference type="CDD" id="cd18577">
    <property type="entry name" value="ABC_6TM_Pgp_ABCB1_D1_like"/>
    <property type="match status" value="1"/>
</dbReference>
<evidence type="ECO:0000256" key="6">
    <source>
        <dbReference type="ARBA" id="ARBA00022741"/>
    </source>
</evidence>
<feature type="compositionally biased region" description="Basic and acidic residues" evidence="12">
    <location>
        <begin position="9"/>
        <end position="27"/>
    </location>
</feature>
<evidence type="ECO:0000256" key="3">
    <source>
        <dbReference type="ARBA" id="ARBA00022448"/>
    </source>
</evidence>
<feature type="domain" description="ABC transporter" evidence="14">
    <location>
        <begin position="384"/>
        <end position="620"/>
    </location>
</feature>
<dbReference type="SMART" id="SM00382">
    <property type="entry name" value="AAA"/>
    <property type="match status" value="2"/>
</dbReference>
<evidence type="ECO:0000256" key="8">
    <source>
        <dbReference type="ARBA" id="ARBA00022967"/>
    </source>
</evidence>
<accession>A0A7E6EV48</accession>
<feature type="transmembrane region" description="Helical" evidence="13">
    <location>
        <begin position="182"/>
        <end position="200"/>
    </location>
</feature>
<feature type="transmembrane region" description="Helical" evidence="13">
    <location>
        <begin position="109"/>
        <end position="130"/>
    </location>
</feature>
<dbReference type="FunFam" id="3.40.50.300:FF:000479">
    <property type="entry name" value="Multidrug resistance protein 1A"/>
    <property type="match status" value="1"/>
</dbReference>
<dbReference type="GO" id="GO:0005743">
    <property type="term" value="C:mitochondrial inner membrane"/>
    <property type="evidence" value="ECO:0007669"/>
    <property type="project" value="TreeGrafter"/>
</dbReference>
<dbReference type="SUPFAM" id="SSF90123">
    <property type="entry name" value="ABC transporter transmembrane region"/>
    <property type="match status" value="2"/>
</dbReference>